<dbReference type="InterPro" id="IPR003661">
    <property type="entry name" value="HisK_dim/P_dom"/>
</dbReference>
<dbReference type="InterPro" id="IPR036097">
    <property type="entry name" value="HisK_dim/P_sf"/>
</dbReference>
<dbReference type="CDD" id="cd00082">
    <property type="entry name" value="HisKA"/>
    <property type="match status" value="1"/>
</dbReference>
<dbReference type="Gene3D" id="6.10.340.10">
    <property type="match status" value="1"/>
</dbReference>
<dbReference type="PROSITE" id="PS50885">
    <property type="entry name" value="HAMP"/>
    <property type="match status" value="1"/>
</dbReference>
<dbReference type="InterPro" id="IPR003594">
    <property type="entry name" value="HATPase_dom"/>
</dbReference>
<evidence type="ECO:0000259" key="11">
    <source>
        <dbReference type="PROSITE" id="PS50109"/>
    </source>
</evidence>
<comment type="catalytic activity">
    <reaction evidence="1">
        <text>ATP + protein L-histidine = ADP + protein N-phospho-L-histidine.</text>
        <dbReference type="EC" id="2.7.13.3"/>
    </reaction>
</comment>
<accession>A0A5C7SSB9</accession>
<dbReference type="Pfam" id="PF00512">
    <property type="entry name" value="HisKA"/>
    <property type="match status" value="1"/>
</dbReference>
<evidence type="ECO:0000256" key="6">
    <source>
        <dbReference type="ARBA" id="ARBA00022679"/>
    </source>
</evidence>
<dbReference type="EMBL" id="SSFD01000133">
    <property type="protein sequence ID" value="TXH85755.1"/>
    <property type="molecule type" value="Genomic_DNA"/>
</dbReference>
<evidence type="ECO:0000256" key="8">
    <source>
        <dbReference type="ARBA" id="ARBA00022777"/>
    </source>
</evidence>
<evidence type="ECO:0000256" key="2">
    <source>
        <dbReference type="ARBA" id="ARBA00004651"/>
    </source>
</evidence>
<sequence>MRARWFDTLFARIFLLQVGVAVLLVIMLTLVLFSDQASVFAKAALPSWSAALGPVQAQLLRGEAPTLPQGVDVLVPVDLEPGPPPSRAHFIEPTAVAPRYNALREGLRERGIQVGRMAVSGERGESITWLELATANQTPVWVGIHGALENPGLRMRGAIGLGLAVLVFLLAAAWLSRIVARPLQDLQQSVKAFSETGERPPALAQRGPVELRQLAQQFDAFAAQRVQQDDARAMMLAGISHDLRSPLGRIRMAAELLPEAPGVAVRRESIVRNAQLADELVGSFIALVRTATEPLDERVDVHALVRALLGNGDHADVHARLPAEGEALWVEPASRIVLQRCLLNLLDNARRYGRPPLEVDLQAQGGEAVLSVRDHGPGMPPAQRETLLQPFYRGTKDRGQPGTGLGLPVVERAVRRHGGQMALQDAEPGLRVTLRLPLAG</sequence>
<comment type="subcellular location">
    <subcellularLocation>
        <location evidence="2">Cell membrane</location>
        <topology evidence="2">Multi-pass membrane protein</topology>
    </subcellularLocation>
</comment>
<dbReference type="InterPro" id="IPR003660">
    <property type="entry name" value="HAMP_dom"/>
</dbReference>
<dbReference type="Pfam" id="PF02518">
    <property type="entry name" value="HATPase_c"/>
    <property type="match status" value="1"/>
</dbReference>
<dbReference type="PANTHER" id="PTHR44936">
    <property type="entry name" value="SENSOR PROTEIN CREC"/>
    <property type="match status" value="1"/>
</dbReference>
<dbReference type="InterPro" id="IPR050980">
    <property type="entry name" value="2C_sensor_his_kinase"/>
</dbReference>
<name>A0A5C7SSB9_THASP</name>
<dbReference type="AlphaFoldDB" id="A0A5C7SSB9"/>
<dbReference type="Gene3D" id="3.30.565.10">
    <property type="entry name" value="Histidine kinase-like ATPase, C-terminal domain"/>
    <property type="match status" value="1"/>
</dbReference>
<evidence type="ECO:0000256" key="9">
    <source>
        <dbReference type="ARBA" id="ARBA00022840"/>
    </source>
</evidence>
<organism evidence="13 14">
    <name type="scientific">Thauera aminoaromatica</name>
    <dbReference type="NCBI Taxonomy" id="164330"/>
    <lineage>
        <taxon>Bacteria</taxon>
        <taxon>Pseudomonadati</taxon>
        <taxon>Pseudomonadota</taxon>
        <taxon>Betaproteobacteria</taxon>
        <taxon>Rhodocyclales</taxon>
        <taxon>Zoogloeaceae</taxon>
        <taxon>Thauera</taxon>
    </lineage>
</organism>
<dbReference type="GO" id="GO:0005524">
    <property type="term" value="F:ATP binding"/>
    <property type="evidence" value="ECO:0007669"/>
    <property type="project" value="UniProtKB-KW"/>
</dbReference>
<dbReference type="CDD" id="cd00075">
    <property type="entry name" value="HATPase"/>
    <property type="match status" value="1"/>
</dbReference>
<keyword evidence="4" id="KW-1003">Cell membrane</keyword>
<evidence type="ECO:0000313" key="13">
    <source>
        <dbReference type="EMBL" id="TXH85755.1"/>
    </source>
</evidence>
<dbReference type="GO" id="GO:0005886">
    <property type="term" value="C:plasma membrane"/>
    <property type="evidence" value="ECO:0007669"/>
    <property type="project" value="UniProtKB-SubCell"/>
</dbReference>
<dbReference type="SMART" id="SM00387">
    <property type="entry name" value="HATPase_c"/>
    <property type="match status" value="1"/>
</dbReference>
<evidence type="ECO:0000256" key="5">
    <source>
        <dbReference type="ARBA" id="ARBA00022553"/>
    </source>
</evidence>
<keyword evidence="5" id="KW-0597">Phosphoprotein</keyword>
<feature type="domain" description="Histidine kinase" evidence="11">
    <location>
        <begin position="238"/>
        <end position="440"/>
    </location>
</feature>
<evidence type="ECO:0000256" key="7">
    <source>
        <dbReference type="ARBA" id="ARBA00022741"/>
    </source>
</evidence>
<keyword evidence="10" id="KW-0812">Transmembrane</keyword>
<dbReference type="EC" id="2.7.13.3" evidence="3"/>
<protein>
    <recommendedName>
        <fullName evidence="3">histidine kinase</fullName>
        <ecNumber evidence="3">2.7.13.3</ecNumber>
    </recommendedName>
</protein>
<dbReference type="PROSITE" id="PS50109">
    <property type="entry name" value="HIS_KIN"/>
    <property type="match status" value="1"/>
</dbReference>
<dbReference type="Pfam" id="PF00672">
    <property type="entry name" value="HAMP"/>
    <property type="match status" value="1"/>
</dbReference>
<dbReference type="InterPro" id="IPR005467">
    <property type="entry name" value="His_kinase_dom"/>
</dbReference>
<feature type="domain" description="HAMP" evidence="12">
    <location>
        <begin position="177"/>
        <end position="230"/>
    </location>
</feature>
<dbReference type="InterPro" id="IPR036890">
    <property type="entry name" value="HATPase_C_sf"/>
</dbReference>
<dbReference type="Proteomes" id="UP000321192">
    <property type="component" value="Unassembled WGS sequence"/>
</dbReference>
<dbReference type="SUPFAM" id="SSF47384">
    <property type="entry name" value="Homodimeric domain of signal transducing histidine kinase"/>
    <property type="match status" value="1"/>
</dbReference>
<evidence type="ECO:0000259" key="12">
    <source>
        <dbReference type="PROSITE" id="PS50885"/>
    </source>
</evidence>
<evidence type="ECO:0000256" key="1">
    <source>
        <dbReference type="ARBA" id="ARBA00000085"/>
    </source>
</evidence>
<evidence type="ECO:0000256" key="4">
    <source>
        <dbReference type="ARBA" id="ARBA00022475"/>
    </source>
</evidence>
<keyword evidence="10" id="KW-1133">Transmembrane helix</keyword>
<keyword evidence="8" id="KW-0418">Kinase</keyword>
<dbReference type="PANTHER" id="PTHR44936:SF10">
    <property type="entry name" value="SENSOR PROTEIN RSTB"/>
    <property type="match status" value="1"/>
</dbReference>
<dbReference type="Gene3D" id="1.10.287.130">
    <property type="match status" value="1"/>
</dbReference>
<keyword evidence="6" id="KW-0808">Transferase</keyword>
<comment type="caution">
    <text evidence="13">The sequence shown here is derived from an EMBL/GenBank/DDBJ whole genome shotgun (WGS) entry which is preliminary data.</text>
</comment>
<evidence type="ECO:0000256" key="3">
    <source>
        <dbReference type="ARBA" id="ARBA00012438"/>
    </source>
</evidence>
<feature type="transmembrane region" description="Helical" evidence="10">
    <location>
        <begin position="12"/>
        <end position="33"/>
    </location>
</feature>
<dbReference type="RefSeq" id="WP_276658344.1">
    <property type="nucleotide sequence ID" value="NZ_SSFD01000133.1"/>
</dbReference>
<keyword evidence="7" id="KW-0547">Nucleotide-binding</keyword>
<dbReference type="SMART" id="SM00388">
    <property type="entry name" value="HisKA"/>
    <property type="match status" value="1"/>
</dbReference>
<evidence type="ECO:0000256" key="10">
    <source>
        <dbReference type="SAM" id="Phobius"/>
    </source>
</evidence>
<reference evidence="13 14" key="1">
    <citation type="submission" date="2018-09" db="EMBL/GenBank/DDBJ databases">
        <title>Metagenome Assembled Genomes from an Advanced Water Purification Facility.</title>
        <authorList>
            <person name="Stamps B.W."/>
            <person name="Spear J.R."/>
        </authorList>
    </citation>
    <scope>NUCLEOTIDE SEQUENCE [LARGE SCALE GENOMIC DNA]</scope>
    <source>
        <strain evidence="13">Bin_27_1</strain>
    </source>
</reference>
<dbReference type="InterPro" id="IPR004358">
    <property type="entry name" value="Sig_transdc_His_kin-like_C"/>
</dbReference>
<feature type="transmembrane region" description="Helical" evidence="10">
    <location>
        <begin position="158"/>
        <end position="176"/>
    </location>
</feature>
<keyword evidence="9" id="KW-0067">ATP-binding</keyword>
<dbReference type="SUPFAM" id="SSF55874">
    <property type="entry name" value="ATPase domain of HSP90 chaperone/DNA topoisomerase II/histidine kinase"/>
    <property type="match status" value="1"/>
</dbReference>
<dbReference type="PRINTS" id="PR00344">
    <property type="entry name" value="BCTRLSENSOR"/>
</dbReference>
<keyword evidence="10" id="KW-0472">Membrane</keyword>
<dbReference type="GO" id="GO:0000155">
    <property type="term" value="F:phosphorelay sensor kinase activity"/>
    <property type="evidence" value="ECO:0007669"/>
    <property type="project" value="InterPro"/>
</dbReference>
<proteinExistence type="predicted"/>
<gene>
    <name evidence="13" type="ORF">E6Q80_09075</name>
</gene>
<evidence type="ECO:0000313" key="14">
    <source>
        <dbReference type="Proteomes" id="UP000321192"/>
    </source>
</evidence>